<keyword evidence="2" id="KW-0805">Transcription regulation</keyword>
<dbReference type="Pfam" id="PF03466">
    <property type="entry name" value="LysR_substrate"/>
    <property type="match status" value="1"/>
</dbReference>
<comment type="similarity">
    <text evidence="1">Belongs to the LysR transcriptional regulatory family.</text>
</comment>
<dbReference type="Gene3D" id="1.10.10.10">
    <property type="entry name" value="Winged helix-like DNA-binding domain superfamily/Winged helix DNA-binding domain"/>
    <property type="match status" value="1"/>
</dbReference>
<reference evidence="7 8" key="1">
    <citation type="journal article" date="2011" name="Stand. Genomic Sci.">
        <title>Complete genome sequence of Thermomonospora curvata type strain (B9).</title>
        <authorList>
            <person name="Chertkov O."/>
            <person name="Sikorski J."/>
            <person name="Nolan M."/>
            <person name="Lapidus A."/>
            <person name="Lucas S."/>
            <person name="Del Rio T.G."/>
            <person name="Tice H."/>
            <person name="Cheng J.F."/>
            <person name="Goodwin L."/>
            <person name="Pitluck S."/>
            <person name="Liolios K."/>
            <person name="Ivanova N."/>
            <person name="Mavromatis K."/>
            <person name="Mikhailova N."/>
            <person name="Ovchinnikova G."/>
            <person name="Pati A."/>
            <person name="Chen A."/>
            <person name="Palaniappan K."/>
            <person name="Djao O.D."/>
            <person name="Land M."/>
            <person name="Hauser L."/>
            <person name="Chang Y.J."/>
            <person name="Jeffries C.D."/>
            <person name="Brettin T."/>
            <person name="Han C."/>
            <person name="Detter J.C."/>
            <person name="Rohde M."/>
            <person name="Goker M."/>
            <person name="Woyke T."/>
            <person name="Bristow J."/>
            <person name="Eisen J.A."/>
            <person name="Markowitz V."/>
            <person name="Hugenholtz P."/>
            <person name="Klenk H.P."/>
            <person name="Kyrpides N.C."/>
        </authorList>
    </citation>
    <scope>NUCLEOTIDE SEQUENCE [LARGE SCALE GENOMIC DNA]</scope>
    <source>
        <strain evidence="8">ATCC 19995 / DSM 43183 / JCM 3096 / KCTC 9072 / NBRC 15933 / NCIMB 10081 / Henssen B9</strain>
    </source>
</reference>
<protein>
    <submittedName>
        <fullName evidence="7">Transcriptional regulator, LysR family</fullName>
    </submittedName>
</protein>
<dbReference type="PANTHER" id="PTHR30346:SF29">
    <property type="entry name" value="LYSR SUBSTRATE-BINDING"/>
    <property type="match status" value="1"/>
</dbReference>
<dbReference type="EMBL" id="CP001738">
    <property type="protein sequence ID" value="ACY97951.1"/>
    <property type="molecule type" value="Genomic_DNA"/>
</dbReference>
<evidence type="ECO:0000256" key="1">
    <source>
        <dbReference type="ARBA" id="ARBA00009437"/>
    </source>
</evidence>
<evidence type="ECO:0000256" key="4">
    <source>
        <dbReference type="ARBA" id="ARBA00023163"/>
    </source>
</evidence>
<dbReference type="Gene3D" id="3.40.190.10">
    <property type="entry name" value="Periplasmic binding protein-like II"/>
    <property type="match status" value="2"/>
</dbReference>
<name>D1A303_THECD</name>
<dbReference type="InterPro" id="IPR005119">
    <property type="entry name" value="LysR_subst-bd"/>
</dbReference>
<organism evidence="7 8">
    <name type="scientific">Thermomonospora curvata (strain ATCC 19995 / DSM 43183 / JCM 3096 / KCTC 9072 / NBRC 15933 / NCIMB 10081 / Henssen B9)</name>
    <dbReference type="NCBI Taxonomy" id="471852"/>
    <lineage>
        <taxon>Bacteria</taxon>
        <taxon>Bacillati</taxon>
        <taxon>Actinomycetota</taxon>
        <taxon>Actinomycetes</taxon>
        <taxon>Streptosporangiales</taxon>
        <taxon>Thermomonosporaceae</taxon>
        <taxon>Thermomonospora</taxon>
    </lineage>
</organism>
<dbReference type="AlphaFoldDB" id="D1A303"/>
<evidence type="ECO:0000313" key="8">
    <source>
        <dbReference type="Proteomes" id="UP000001918"/>
    </source>
</evidence>
<sequence>MLDLHRARILREVARLGSMTAAAQALSYTQPAISHHIARLESEVGTPLLVRHGRGVRLTEAGRVLVECTEEVLARLADAEEHLAAIAGLRAGRVRVAVFPTAAGALLPDALAALRRRAPGVGVWLLEAEPPQALEALRSGDVDVAVVFSHAGGHGQDGADEEGRWRQVVLLSEPLHLALPAGHPLADAREVRLADLADQAWAAGCERCRRHLVHTCRRAGFDPRIAFATDDYVAVQRLVGLGLAISALPALAFWLHRDPGVRVRALPELGERQVVALLPEGARPPAVTALLEELTAAAARLGEQVNRGL</sequence>
<keyword evidence="4" id="KW-0804">Transcription</keyword>
<dbReference type="GO" id="GO:0003677">
    <property type="term" value="F:DNA binding"/>
    <property type="evidence" value="ECO:0007669"/>
    <property type="project" value="UniProtKB-KW"/>
</dbReference>
<dbReference type="SUPFAM" id="SSF46785">
    <property type="entry name" value="Winged helix' DNA-binding domain"/>
    <property type="match status" value="1"/>
</dbReference>
<keyword evidence="5" id="KW-0472">Membrane</keyword>
<dbReference type="OrthoDB" id="3673085at2"/>
<evidence type="ECO:0000256" key="5">
    <source>
        <dbReference type="SAM" id="Phobius"/>
    </source>
</evidence>
<accession>D1A303</accession>
<evidence type="ECO:0000256" key="2">
    <source>
        <dbReference type="ARBA" id="ARBA00023015"/>
    </source>
</evidence>
<feature type="domain" description="HTH lysR-type" evidence="6">
    <location>
        <begin position="2"/>
        <end position="59"/>
    </location>
</feature>
<dbReference type="GO" id="GO:0032993">
    <property type="term" value="C:protein-DNA complex"/>
    <property type="evidence" value="ECO:0007669"/>
    <property type="project" value="TreeGrafter"/>
</dbReference>
<dbReference type="FunFam" id="1.10.10.10:FF:000001">
    <property type="entry name" value="LysR family transcriptional regulator"/>
    <property type="match status" value="1"/>
</dbReference>
<dbReference type="Proteomes" id="UP000001918">
    <property type="component" value="Chromosome"/>
</dbReference>
<dbReference type="KEGG" id="tcu:Tcur_2386"/>
<dbReference type="InterPro" id="IPR036388">
    <property type="entry name" value="WH-like_DNA-bd_sf"/>
</dbReference>
<evidence type="ECO:0000313" key="7">
    <source>
        <dbReference type="EMBL" id="ACY97951.1"/>
    </source>
</evidence>
<dbReference type="PRINTS" id="PR00039">
    <property type="entry name" value="HTHLYSR"/>
</dbReference>
<keyword evidence="8" id="KW-1185">Reference proteome</keyword>
<dbReference type="RefSeq" id="WP_012852735.1">
    <property type="nucleotide sequence ID" value="NC_013510.1"/>
</dbReference>
<evidence type="ECO:0000259" key="6">
    <source>
        <dbReference type="PROSITE" id="PS50931"/>
    </source>
</evidence>
<dbReference type="STRING" id="471852.Tcur_2386"/>
<dbReference type="SUPFAM" id="SSF53850">
    <property type="entry name" value="Periplasmic binding protein-like II"/>
    <property type="match status" value="1"/>
</dbReference>
<dbReference type="GO" id="GO:0003700">
    <property type="term" value="F:DNA-binding transcription factor activity"/>
    <property type="evidence" value="ECO:0007669"/>
    <property type="project" value="InterPro"/>
</dbReference>
<dbReference type="CDD" id="cd08423">
    <property type="entry name" value="PBP2_LTTR_like_6"/>
    <property type="match status" value="1"/>
</dbReference>
<evidence type="ECO:0000256" key="3">
    <source>
        <dbReference type="ARBA" id="ARBA00023125"/>
    </source>
</evidence>
<keyword evidence="5" id="KW-0812">Transmembrane</keyword>
<dbReference type="InterPro" id="IPR036390">
    <property type="entry name" value="WH_DNA-bd_sf"/>
</dbReference>
<dbReference type="eggNOG" id="COG0583">
    <property type="taxonomic scope" value="Bacteria"/>
</dbReference>
<feature type="transmembrane region" description="Helical" evidence="5">
    <location>
        <begin position="238"/>
        <end position="255"/>
    </location>
</feature>
<dbReference type="InterPro" id="IPR000847">
    <property type="entry name" value="LysR_HTH_N"/>
</dbReference>
<keyword evidence="3" id="KW-0238">DNA-binding</keyword>
<proteinExistence type="inferred from homology"/>
<dbReference type="Pfam" id="PF00126">
    <property type="entry name" value="HTH_1"/>
    <property type="match status" value="1"/>
</dbReference>
<gene>
    <name evidence="7" type="ordered locus">Tcur_2386</name>
</gene>
<dbReference type="HOGENOM" id="CLU_039613_6_0_11"/>
<dbReference type="PROSITE" id="PS50931">
    <property type="entry name" value="HTH_LYSR"/>
    <property type="match status" value="1"/>
</dbReference>
<dbReference type="PANTHER" id="PTHR30346">
    <property type="entry name" value="TRANSCRIPTIONAL DUAL REGULATOR HCAR-RELATED"/>
    <property type="match status" value="1"/>
</dbReference>
<keyword evidence="5" id="KW-1133">Transmembrane helix</keyword>